<accession>A0A8J3MA42</accession>
<organism evidence="2 3">
    <name type="scientific">Seohaeicola zhoushanensis</name>
    <dbReference type="NCBI Taxonomy" id="1569283"/>
    <lineage>
        <taxon>Bacteria</taxon>
        <taxon>Pseudomonadati</taxon>
        <taxon>Pseudomonadota</taxon>
        <taxon>Alphaproteobacteria</taxon>
        <taxon>Rhodobacterales</taxon>
        <taxon>Roseobacteraceae</taxon>
        <taxon>Seohaeicola</taxon>
    </lineage>
</organism>
<dbReference type="Gene3D" id="3.40.190.10">
    <property type="entry name" value="Periplasmic binding protein-like II"/>
    <property type="match status" value="1"/>
</dbReference>
<reference evidence="2" key="1">
    <citation type="journal article" date="2014" name="Int. J. Syst. Evol. Microbiol.">
        <title>Complete genome sequence of Corynebacterium casei LMG S-19264T (=DSM 44701T), isolated from a smear-ripened cheese.</title>
        <authorList>
            <consortium name="US DOE Joint Genome Institute (JGI-PGF)"/>
            <person name="Walter F."/>
            <person name="Albersmeier A."/>
            <person name="Kalinowski J."/>
            <person name="Ruckert C."/>
        </authorList>
    </citation>
    <scope>NUCLEOTIDE SEQUENCE</scope>
    <source>
        <strain evidence="2">KCTC 42650</strain>
    </source>
</reference>
<dbReference type="InterPro" id="IPR006311">
    <property type="entry name" value="TAT_signal"/>
</dbReference>
<comment type="similarity">
    <text evidence="1">Belongs to the UPF0065 (bug) family.</text>
</comment>
<evidence type="ECO:0000313" key="2">
    <source>
        <dbReference type="EMBL" id="GHF64453.1"/>
    </source>
</evidence>
<dbReference type="SUPFAM" id="SSF53850">
    <property type="entry name" value="Periplasmic binding protein-like II"/>
    <property type="match status" value="1"/>
</dbReference>
<dbReference type="Proteomes" id="UP000626220">
    <property type="component" value="Unassembled WGS sequence"/>
</dbReference>
<sequence>MKDREDHQFQSKGGDDMTNIFNAGWTRRSILAGAAAIATALTMPGQARADWPEGNMRMIVPYAPGGTSDNITRAVTPAIEAILGRTITIENIGGGGGVIGVTQLAKAEPDGLTFGFVPTATLVIAPLMRKLNYDPLTEIQPVAKVAESYGALAMRKDFPADTLDEVIAYAKAHPGEVTFGSAGIGSITHLYVEIFAASAGVEVNHVPFKGSSEAMNNVLGGHVDGQFDAVVLRQAQAGAVKPIAILNDERWDGLPDVPTLNDLGFKGFEDIASWFGFIAPAGVPEEAVQQFSAAVDQALKDPQVIERLAALGVMPKYLPADKFGALIQSNYKQYGDILTPLGLTQ</sequence>
<dbReference type="EMBL" id="BNCJ01000015">
    <property type="protein sequence ID" value="GHF64453.1"/>
    <property type="molecule type" value="Genomic_DNA"/>
</dbReference>
<comment type="caution">
    <text evidence="2">The sequence shown here is derived from an EMBL/GenBank/DDBJ whole genome shotgun (WGS) entry which is preliminary data.</text>
</comment>
<proteinExistence type="inferred from homology"/>
<keyword evidence="3" id="KW-1185">Reference proteome</keyword>
<evidence type="ECO:0008006" key="4">
    <source>
        <dbReference type="Google" id="ProtNLM"/>
    </source>
</evidence>
<protein>
    <recommendedName>
        <fullName evidence="4">Tripartite tricarboxylate transporter substrate binding protein</fullName>
    </recommendedName>
</protein>
<evidence type="ECO:0000313" key="3">
    <source>
        <dbReference type="Proteomes" id="UP000626220"/>
    </source>
</evidence>
<reference evidence="2" key="2">
    <citation type="submission" date="2020-09" db="EMBL/GenBank/DDBJ databases">
        <authorList>
            <person name="Sun Q."/>
            <person name="Kim S."/>
        </authorList>
    </citation>
    <scope>NUCLEOTIDE SEQUENCE</scope>
    <source>
        <strain evidence="2">KCTC 42650</strain>
    </source>
</reference>
<dbReference type="AlphaFoldDB" id="A0A8J3MA42"/>
<dbReference type="PANTHER" id="PTHR42928:SF5">
    <property type="entry name" value="BLR1237 PROTEIN"/>
    <property type="match status" value="1"/>
</dbReference>
<dbReference type="PROSITE" id="PS51318">
    <property type="entry name" value="TAT"/>
    <property type="match status" value="1"/>
</dbReference>
<dbReference type="PIRSF" id="PIRSF017082">
    <property type="entry name" value="YflP"/>
    <property type="match status" value="1"/>
</dbReference>
<dbReference type="Pfam" id="PF03401">
    <property type="entry name" value="TctC"/>
    <property type="match status" value="1"/>
</dbReference>
<dbReference type="InterPro" id="IPR005064">
    <property type="entry name" value="BUG"/>
</dbReference>
<name>A0A8J3MA42_9RHOB</name>
<dbReference type="PANTHER" id="PTHR42928">
    <property type="entry name" value="TRICARBOXYLATE-BINDING PROTEIN"/>
    <property type="match status" value="1"/>
</dbReference>
<dbReference type="CDD" id="cd07012">
    <property type="entry name" value="PBP2_Bug_TTT"/>
    <property type="match status" value="1"/>
</dbReference>
<dbReference type="InterPro" id="IPR042100">
    <property type="entry name" value="Bug_dom1"/>
</dbReference>
<dbReference type="Gene3D" id="3.40.190.150">
    <property type="entry name" value="Bordetella uptake gene, domain 1"/>
    <property type="match status" value="1"/>
</dbReference>
<gene>
    <name evidence="2" type="ORF">GCM10017056_39680</name>
</gene>
<evidence type="ECO:0000256" key="1">
    <source>
        <dbReference type="ARBA" id="ARBA00006987"/>
    </source>
</evidence>